<dbReference type="VEuPathDB" id="TriTrypDB:TcCLB.503891.70"/>
<evidence type="ECO:0000256" key="12">
    <source>
        <dbReference type="RuleBase" id="RU003515"/>
    </source>
</evidence>
<dbReference type="CDD" id="cd07182">
    <property type="entry name" value="RNase_HII_bacteria_HII_like"/>
    <property type="match status" value="1"/>
</dbReference>
<dbReference type="VEuPathDB" id="TriTrypDB:TcBrA4_0003500"/>
<evidence type="ECO:0000256" key="11">
    <source>
        <dbReference type="PROSITE-ProRule" id="PRU01319"/>
    </source>
</evidence>
<evidence type="ECO:0000313" key="14">
    <source>
        <dbReference type="EMBL" id="PWU98156.1"/>
    </source>
</evidence>
<sequence length="479" mass="54341">MSEFGACFRPSPPLFAGALRRSTTRWHRLNKVLYDRQPQWNPLQRLQLPLRKTVGDVPTLDGTLDIFGYQLFRDGLLSPLSPPRTYQQPGQQQDFTGFLPDARKAQKERTRLEARMRKHGVVLRRSIKETYLTIGCDEAGRGPLAGPVVGAAVCRIPLSSFNNELCAVYDAREEFQIFDSKSLSEGQRNVVFQNITGYEKLFHLVADKAFVVHHASGDAAPDNVLTKRFPSHMKLQKLPFKKLLSMQTPYLISYHGQNVCGNYLYLWGIGIANHAYIDMTNIYVSSMRTMHRSCFSIWRMLNDARFSLERAPRPKHCSIAQYLFSRYCIAAPHDDKKRYVVPSHVELVSGASEFFDTEPVQPPLILVDGHAAPEETISFFTEIQTGGCVQPIIEGDKRSLTIAAASCLAKVARDEIMNYVSTLYPKYQFAENKGYPVEYHMRAVQRYGVSSIHRKSYKPCATAITKQLKRKAKESQTCS</sequence>
<dbReference type="GO" id="GO:0046872">
    <property type="term" value="F:metal ion binding"/>
    <property type="evidence" value="ECO:0007669"/>
    <property type="project" value="UniProtKB-KW"/>
</dbReference>
<protein>
    <recommendedName>
        <fullName evidence="12">Ribonuclease</fullName>
        <ecNumber evidence="12">3.1.26.4</ecNumber>
    </recommendedName>
</protein>
<evidence type="ECO:0000256" key="3">
    <source>
        <dbReference type="ARBA" id="ARBA00004496"/>
    </source>
</evidence>
<comment type="caution">
    <text evidence="11">Lacks conserved residue(s) required for the propagation of feature annotation.</text>
</comment>
<dbReference type="GO" id="GO:0003723">
    <property type="term" value="F:RNA binding"/>
    <property type="evidence" value="ECO:0007669"/>
    <property type="project" value="UniProtKB-UniRule"/>
</dbReference>
<dbReference type="PANTHER" id="PTHR10954:SF23">
    <property type="entry name" value="RIBONUCLEASE"/>
    <property type="match status" value="1"/>
</dbReference>
<dbReference type="EMBL" id="PRFA01000013">
    <property type="protein sequence ID" value="PWU98156.1"/>
    <property type="molecule type" value="Genomic_DNA"/>
</dbReference>
<comment type="similarity">
    <text evidence="4 12">Belongs to the RNase HII family.</text>
</comment>
<keyword evidence="7" id="KW-0479">Metal-binding</keyword>
<dbReference type="PANTHER" id="PTHR10954">
    <property type="entry name" value="RIBONUCLEASE H2 SUBUNIT A"/>
    <property type="match status" value="1"/>
</dbReference>
<comment type="catalytic activity">
    <reaction evidence="1 12">
        <text>Endonucleolytic cleavage to 5'-phosphomonoester.</text>
        <dbReference type="EC" id="3.1.26.4"/>
    </reaction>
</comment>
<evidence type="ECO:0000256" key="7">
    <source>
        <dbReference type="ARBA" id="ARBA00022723"/>
    </source>
</evidence>
<evidence type="ECO:0000256" key="4">
    <source>
        <dbReference type="ARBA" id="ARBA00007383"/>
    </source>
</evidence>
<dbReference type="PROSITE" id="PS51975">
    <property type="entry name" value="RNASE_H_2"/>
    <property type="match status" value="1"/>
</dbReference>
<dbReference type="Pfam" id="PF01351">
    <property type="entry name" value="RNase_HII"/>
    <property type="match status" value="2"/>
</dbReference>
<evidence type="ECO:0000256" key="9">
    <source>
        <dbReference type="ARBA" id="ARBA00022801"/>
    </source>
</evidence>
<dbReference type="VEuPathDB" id="TriTrypDB:TCDM_01213"/>
<keyword evidence="9 12" id="KW-0378">Hydrolase</keyword>
<dbReference type="InterPro" id="IPR024567">
    <property type="entry name" value="RNase_HII/HIII_dom"/>
</dbReference>
<dbReference type="InterPro" id="IPR036397">
    <property type="entry name" value="RNaseH_sf"/>
</dbReference>
<dbReference type="VEuPathDB" id="TriTrypDB:TcYC6_0080440"/>
<dbReference type="GO" id="GO:0004523">
    <property type="term" value="F:RNA-DNA hybrid ribonuclease activity"/>
    <property type="evidence" value="ECO:0007669"/>
    <property type="project" value="UniProtKB-EC"/>
</dbReference>
<evidence type="ECO:0000256" key="8">
    <source>
        <dbReference type="ARBA" id="ARBA00022759"/>
    </source>
</evidence>
<evidence type="ECO:0000313" key="15">
    <source>
        <dbReference type="Proteomes" id="UP000246121"/>
    </source>
</evidence>
<gene>
    <name evidence="14" type="ORF">C4B63_13g135</name>
</gene>
<evidence type="ECO:0000256" key="6">
    <source>
        <dbReference type="ARBA" id="ARBA00022722"/>
    </source>
</evidence>
<dbReference type="EC" id="3.1.26.4" evidence="12"/>
<dbReference type="InterPro" id="IPR001352">
    <property type="entry name" value="RNase_HII/HIII"/>
</dbReference>
<keyword evidence="8 12" id="KW-0255">Endonuclease</keyword>
<evidence type="ECO:0000256" key="1">
    <source>
        <dbReference type="ARBA" id="ARBA00000077"/>
    </source>
</evidence>
<evidence type="ECO:0000256" key="2">
    <source>
        <dbReference type="ARBA" id="ARBA00004065"/>
    </source>
</evidence>
<dbReference type="VEuPathDB" id="TriTrypDB:TcCL_NonESM06384"/>
<organism evidence="14 15">
    <name type="scientific">Trypanosoma cruzi</name>
    <dbReference type="NCBI Taxonomy" id="5693"/>
    <lineage>
        <taxon>Eukaryota</taxon>
        <taxon>Discoba</taxon>
        <taxon>Euglenozoa</taxon>
        <taxon>Kinetoplastea</taxon>
        <taxon>Metakinetoplastina</taxon>
        <taxon>Trypanosomatida</taxon>
        <taxon>Trypanosomatidae</taxon>
        <taxon>Trypanosoma</taxon>
        <taxon>Schizotrypanum</taxon>
    </lineage>
</organism>
<keyword evidence="10" id="KW-0464">Manganese</keyword>
<evidence type="ECO:0000256" key="5">
    <source>
        <dbReference type="ARBA" id="ARBA00022490"/>
    </source>
</evidence>
<comment type="function">
    <text evidence="2 12">Endonuclease that specifically degrades the RNA of RNA-DNA hybrids.</text>
</comment>
<evidence type="ECO:0000259" key="13">
    <source>
        <dbReference type="PROSITE" id="PS51975"/>
    </source>
</evidence>
<dbReference type="VEuPathDB" id="TriTrypDB:BCY84_16127"/>
<accession>A0A2V2VQW4</accession>
<feature type="domain" description="RNase H type-2" evidence="13">
    <location>
        <begin position="343"/>
        <end position="469"/>
    </location>
</feature>
<dbReference type="VEuPathDB" id="TriTrypDB:TcG_02430"/>
<dbReference type="VEuPathDB" id="TriTrypDB:ECC02_003830"/>
<comment type="subcellular location">
    <subcellularLocation>
        <location evidence="3">Cytoplasm</location>
    </subcellularLocation>
</comment>
<dbReference type="GO" id="GO:0032299">
    <property type="term" value="C:ribonuclease H2 complex"/>
    <property type="evidence" value="ECO:0007669"/>
    <property type="project" value="TreeGrafter"/>
</dbReference>
<dbReference type="FunFam" id="3.30.420.10:FF:000194">
    <property type="entry name" value="Ribonuclease"/>
    <property type="match status" value="1"/>
</dbReference>
<keyword evidence="5" id="KW-0963">Cytoplasm</keyword>
<dbReference type="VEuPathDB" id="TriTrypDB:Tc_MARK_8478"/>
<proteinExistence type="inferred from homology"/>
<comment type="caution">
    <text evidence="14">The sequence shown here is derived from an EMBL/GenBank/DDBJ whole genome shotgun (WGS) entry which is preliminary data.</text>
</comment>
<evidence type="ECO:0000256" key="10">
    <source>
        <dbReference type="ARBA" id="ARBA00023211"/>
    </source>
</evidence>
<dbReference type="VEuPathDB" id="TriTrypDB:TcCLB.510287.60"/>
<dbReference type="OrthoDB" id="7462577at2759"/>
<dbReference type="Gene3D" id="3.30.420.10">
    <property type="entry name" value="Ribonuclease H-like superfamily/Ribonuclease H"/>
    <property type="match status" value="2"/>
</dbReference>
<reference evidence="14 15" key="1">
    <citation type="journal article" date="2018" name="Microb. Genom.">
        <title>Expanding an expanded genome: long-read sequencing of Trypanosoma cruzi.</title>
        <authorList>
            <person name="Berna L."/>
            <person name="Rodriguez M."/>
            <person name="Chiribao M.L."/>
            <person name="Parodi-Talice A."/>
            <person name="Pita S."/>
            <person name="Rijo G."/>
            <person name="Alvarez-Valin F."/>
            <person name="Robello C."/>
        </authorList>
    </citation>
    <scope>NUCLEOTIDE SEQUENCE [LARGE SCALE GENOMIC DNA]</scope>
    <source>
        <strain evidence="14 15">Dm28c</strain>
    </source>
</reference>
<keyword evidence="6 12" id="KW-0540">Nuclease</keyword>
<dbReference type="SUPFAM" id="SSF53098">
    <property type="entry name" value="Ribonuclease H-like"/>
    <property type="match status" value="1"/>
</dbReference>
<dbReference type="VEuPathDB" id="TriTrypDB:TCSYLVIO_007435"/>
<dbReference type="InterPro" id="IPR022898">
    <property type="entry name" value="RNase_HII"/>
</dbReference>
<dbReference type="AlphaFoldDB" id="A0A2V2VQW4"/>
<dbReference type="GO" id="GO:0006298">
    <property type="term" value="P:mismatch repair"/>
    <property type="evidence" value="ECO:0007669"/>
    <property type="project" value="TreeGrafter"/>
</dbReference>
<dbReference type="Proteomes" id="UP000246121">
    <property type="component" value="Unassembled WGS sequence"/>
</dbReference>
<name>A0A2V2VQW4_TRYCR</name>
<dbReference type="InterPro" id="IPR012337">
    <property type="entry name" value="RNaseH-like_sf"/>
</dbReference>
<dbReference type="GO" id="GO:0005737">
    <property type="term" value="C:cytoplasm"/>
    <property type="evidence" value="ECO:0007669"/>
    <property type="project" value="UniProtKB-SubCell"/>
</dbReference>
<dbReference type="VEuPathDB" id="TriTrypDB:C4B63_13g135"/>
<dbReference type="GO" id="GO:0043137">
    <property type="term" value="P:DNA replication, removal of RNA primer"/>
    <property type="evidence" value="ECO:0007669"/>
    <property type="project" value="TreeGrafter"/>
</dbReference>
<dbReference type="VEuPathDB" id="TriTrypDB:C3747_7g152"/>